<sequence>MYYNKIYDFIKKLDSTNIEEYKPQLTKYIIELMLSFKDYNNSISLEDLQFMLDTALLREEFQCELKNELEEEGFKLGLLTGAFIDIYKEFTSNIAENGYINDAISLTRSVIKALDCISIPFYLIKKNGGFNEENLKYMESIDYLNDLQEELGKYLNQYVTNTSKEYFNVLGLVEYIKKELEENINNIGHIIMSQLSNKSLEDFNKEEHMNEYKAIFKKEYIEELKRRKYQWSILTSKLKENYFRDELYKDLDRI</sequence>
<accession>A0A9N7JJR6</accession>
<dbReference type="AlphaFoldDB" id="A0A9N7JJR6"/>
<reference evidence="2" key="2">
    <citation type="submission" date="2022-06" db="EMBL/GenBank/DDBJ databases">
        <authorList>
            <person name="Holder M.E."/>
            <person name="Ajami N.J."/>
            <person name="Petrosino J.F."/>
        </authorList>
    </citation>
    <scope>NUCLEOTIDE SEQUENCE</scope>
    <source>
        <strain evidence="2">RMA 8861</strain>
    </source>
</reference>
<dbReference type="RefSeq" id="WP_066676415.1">
    <property type="nucleotide sequence ID" value="NZ_CABMIZ010000016.1"/>
</dbReference>
<protein>
    <submittedName>
        <fullName evidence="1">Uncharacterized protein</fullName>
    </submittedName>
</protein>
<keyword evidence="4" id="KW-1185">Reference proteome</keyword>
<proteinExistence type="predicted"/>
<evidence type="ECO:0000313" key="4">
    <source>
        <dbReference type="Proteomes" id="UP001055437"/>
    </source>
</evidence>
<evidence type="ECO:0000313" key="3">
    <source>
        <dbReference type="Proteomes" id="UP000280586"/>
    </source>
</evidence>
<dbReference type="KEGG" id="csep:CP523_04485"/>
<dbReference type="Proteomes" id="UP001055437">
    <property type="component" value="Chromosome"/>
</dbReference>
<dbReference type="OrthoDB" id="2931103at2"/>
<name>A0A9N7JJR6_CLOSE</name>
<evidence type="ECO:0000313" key="2">
    <source>
        <dbReference type="EMBL" id="USS00344.1"/>
    </source>
</evidence>
<dbReference type="EMBL" id="CP099799">
    <property type="protein sequence ID" value="USS00344.1"/>
    <property type="molecule type" value="Genomic_DNA"/>
</dbReference>
<dbReference type="Proteomes" id="UP000280586">
    <property type="component" value="Chromosome"/>
</dbReference>
<evidence type="ECO:0000313" key="1">
    <source>
        <dbReference type="EMBL" id="AYE33783.1"/>
    </source>
</evidence>
<dbReference type="EMBL" id="CP023671">
    <property type="protein sequence ID" value="AYE33783.1"/>
    <property type="molecule type" value="Genomic_DNA"/>
</dbReference>
<reference evidence="1 3" key="1">
    <citation type="submission" date="2017-09" db="EMBL/GenBank/DDBJ databases">
        <authorList>
            <person name="Thomas P."/>
            <person name="Seyboldt C."/>
        </authorList>
    </citation>
    <scope>NUCLEOTIDE SEQUENCE [LARGE SCALE GENOMIC DNA]</scope>
    <source>
        <strain evidence="1 3">DSM 7534</strain>
    </source>
</reference>
<gene>
    <name evidence="1" type="ORF">CP523_04485</name>
    <name evidence="2" type="ORF">NH397_12730</name>
</gene>
<organism evidence="1 3">
    <name type="scientific">Clostridium septicum</name>
    <dbReference type="NCBI Taxonomy" id="1504"/>
    <lineage>
        <taxon>Bacteria</taxon>
        <taxon>Bacillati</taxon>
        <taxon>Bacillota</taxon>
        <taxon>Clostridia</taxon>
        <taxon>Eubacteriales</taxon>
        <taxon>Clostridiaceae</taxon>
        <taxon>Clostridium</taxon>
    </lineage>
</organism>
<dbReference type="GeneID" id="303559942"/>